<dbReference type="Proteomes" id="UP000308549">
    <property type="component" value="Unassembled WGS sequence"/>
</dbReference>
<feature type="transmembrane region" description="Helical" evidence="7">
    <location>
        <begin position="303"/>
        <end position="323"/>
    </location>
</feature>
<dbReference type="Gene3D" id="1.10.4160.10">
    <property type="entry name" value="Hydantoin permease"/>
    <property type="match status" value="2"/>
</dbReference>
<feature type="transmembrane region" description="Helical" evidence="7">
    <location>
        <begin position="138"/>
        <end position="161"/>
    </location>
</feature>
<accession>A0A4U0U736</accession>
<name>A0A4U0U736_9PEZI</name>
<evidence type="ECO:0000313" key="8">
    <source>
        <dbReference type="EMBL" id="TKA30025.1"/>
    </source>
</evidence>
<comment type="caution">
    <text evidence="8">The sequence shown here is derived from an EMBL/GenBank/DDBJ whole genome shotgun (WGS) entry which is preliminary data.</text>
</comment>
<evidence type="ECO:0000256" key="3">
    <source>
        <dbReference type="ARBA" id="ARBA00022448"/>
    </source>
</evidence>
<evidence type="ECO:0000256" key="2">
    <source>
        <dbReference type="ARBA" id="ARBA00008974"/>
    </source>
</evidence>
<evidence type="ECO:0000256" key="5">
    <source>
        <dbReference type="ARBA" id="ARBA00022989"/>
    </source>
</evidence>
<keyword evidence="4 7" id="KW-0812">Transmembrane</keyword>
<keyword evidence="5 7" id="KW-1133">Transmembrane helix</keyword>
<keyword evidence="6 7" id="KW-0472">Membrane</keyword>
<sequence length="365" mass="38721">MAVATLSTGMVGPSMGLAFWDSLPIIVVTNLISCLLPGFFATFGLTGLRMTTFSRFSFGYWGNFLVVVFSMVSTTGCVTAGTGAAHFDGFAVETPTGEAGAARALSFIAVIFSFAVSWTNCAADYNVRMPINTVKWKLFLATYVGICLPAILVQTLGAAIYSGAQGNPSWEEAYKTYGVGGPLALALKPAGGFGKFLMALAGLSSIPNNIPNNYSFALHAMNAGPWAARVPRIAFVTVGFGVAIIVGCLASLSFESSLQTFLSIIGYWTIIHIVFVLEEHIIFRKCRWDFYDLDTWSEPALLPFGWGAMGAFCFGFVGAALGMNVSWYTSPIGGLIGNGANIGLELTLGFSALAFPVLRGLEVSP</sequence>
<evidence type="ECO:0008006" key="10">
    <source>
        <dbReference type="Google" id="ProtNLM"/>
    </source>
</evidence>
<dbReference type="PANTHER" id="PTHR31806:SF1">
    <property type="entry name" value="PURINE-CYTOSINE PERMEASE FCY2-RELATED"/>
    <property type="match status" value="1"/>
</dbReference>
<feature type="transmembrane region" description="Helical" evidence="7">
    <location>
        <begin position="261"/>
        <end position="283"/>
    </location>
</feature>
<dbReference type="InterPro" id="IPR001248">
    <property type="entry name" value="Pur-cyt_permease"/>
</dbReference>
<feature type="transmembrane region" description="Helical" evidence="7">
    <location>
        <begin position="335"/>
        <end position="358"/>
    </location>
</feature>
<evidence type="ECO:0000256" key="1">
    <source>
        <dbReference type="ARBA" id="ARBA00004141"/>
    </source>
</evidence>
<feature type="transmembrane region" description="Helical" evidence="7">
    <location>
        <begin position="23"/>
        <end position="48"/>
    </location>
</feature>
<keyword evidence="3" id="KW-0813">Transport</keyword>
<dbReference type="OrthoDB" id="5428495at2759"/>
<evidence type="ECO:0000256" key="4">
    <source>
        <dbReference type="ARBA" id="ARBA00022692"/>
    </source>
</evidence>
<evidence type="ECO:0000256" key="6">
    <source>
        <dbReference type="ARBA" id="ARBA00023136"/>
    </source>
</evidence>
<dbReference type="GO" id="GO:0005886">
    <property type="term" value="C:plasma membrane"/>
    <property type="evidence" value="ECO:0007669"/>
    <property type="project" value="TreeGrafter"/>
</dbReference>
<feature type="transmembrane region" description="Helical" evidence="7">
    <location>
        <begin position="233"/>
        <end position="254"/>
    </location>
</feature>
<dbReference type="AlphaFoldDB" id="A0A4U0U736"/>
<keyword evidence="9" id="KW-1185">Reference proteome</keyword>
<dbReference type="GO" id="GO:0022857">
    <property type="term" value="F:transmembrane transporter activity"/>
    <property type="evidence" value="ECO:0007669"/>
    <property type="project" value="InterPro"/>
</dbReference>
<evidence type="ECO:0000313" key="9">
    <source>
        <dbReference type="Proteomes" id="UP000308549"/>
    </source>
</evidence>
<protein>
    <recommendedName>
        <fullName evidence="10">Purine-cytosine permease</fullName>
    </recommendedName>
</protein>
<reference evidence="8 9" key="1">
    <citation type="submission" date="2017-03" db="EMBL/GenBank/DDBJ databases">
        <title>Genomes of endolithic fungi from Antarctica.</title>
        <authorList>
            <person name="Coleine C."/>
            <person name="Masonjones S."/>
            <person name="Stajich J.E."/>
        </authorList>
    </citation>
    <scope>NUCLEOTIDE SEQUENCE [LARGE SCALE GENOMIC DNA]</scope>
    <source>
        <strain evidence="8 9">CCFEE 6315</strain>
    </source>
</reference>
<dbReference type="Pfam" id="PF02133">
    <property type="entry name" value="Transp_cyt_pur"/>
    <property type="match status" value="1"/>
</dbReference>
<comment type="subcellular location">
    <subcellularLocation>
        <location evidence="1">Membrane</location>
        <topology evidence="1">Multi-pass membrane protein</topology>
    </subcellularLocation>
</comment>
<comment type="similarity">
    <text evidence="2">Belongs to the purine-cytosine permease (2.A.39) family.</text>
</comment>
<evidence type="ECO:0000256" key="7">
    <source>
        <dbReference type="SAM" id="Phobius"/>
    </source>
</evidence>
<gene>
    <name evidence="8" type="ORF">B0A50_02744</name>
</gene>
<feature type="transmembrane region" description="Helical" evidence="7">
    <location>
        <begin position="60"/>
        <end position="84"/>
    </location>
</feature>
<dbReference type="InterPro" id="IPR026030">
    <property type="entry name" value="Pur-cyt_permease_Fcy2/21/22"/>
</dbReference>
<dbReference type="EMBL" id="NAJL01000012">
    <property type="protein sequence ID" value="TKA30025.1"/>
    <property type="molecule type" value="Genomic_DNA"/>
</dbReference>
<organism evidence="8 9">
    <name type="scientific">Salinomyces thailandicus</name>
    <dbReference type="NCBI Taxonomy" id="706561"/>
    <lineage>
        <taxon>Eukaryota</taxon>
        <taxon>Fungi</taxon>
        <taxon>Dikarya</taxon>
        <taxon>Ascomycota</taxon>
        <taxon>Pezizomycotina</taxon>
        <taxon>Dothideomycetes</taxon>
        <taxon>Dothideomycetidae</taxon>
        <taxon>Mycosphaerellales</taxon>
        <taxon>Teratosphaeriaceae</taxon>
        <taxon>Salinomyces</taxon>
    </lineage>
</organism>
<feature type="transmembrane region" description="Helical" evidence="7">
    <location>
        <begin position="104"/>
        <end position="126"/>
    </location>
</feature>
<proteinExistence type="inferred from homology"/>
<dbReference type="PANTHER" id="PTHR31806">
    <property type="entry name" value="PURINE-CYTOSINE PERMEASE FCY2-RELATED"/>
    <property type="match status" value="1"/>
</dbReference>